<dbReference type="PANTHER" id="PTHR35532:SF5">
    <property type="entry name" value="CARBOHYDRATE-BINDING DOMAIN-CONTAINING PROTEIN"/>
    <property type="match status" value="1"/>
</dbReference>
<dbReference type="Proteomes" id="UP000620550">
    <property type="component" value="Unassembled WGS sequence"/>
</dbReference>
<dbReference type="InterPro" id="IPR010502">
    <property type="entry name" value="Carb-bd_dom_fam9"/>
</dbReference>
<dbReference type="SUPFAM" id="SSF49344">
    <property type="entry name" value="CBD9-like"/>
    <property type="match status" value="1"/>
</dbReference>
<gene>
    <name evidence="2" type="ORF">GCM10017764_29280</name>
</gene>
<dbReference type="Gene3D" id="2.60.40.1190">
    <property type="match status" value="1"/>
</dbReference>
<accession>A0ABQ3HXD1</accession>
<organism evidence="2 3">
    <name type="scientific">Sphingobacterium griseoflavum</name>
    <dbReference type="NCBI Taxonomy" id="1474952"/>
    <lineage>
        <taxon>Bacteria</taxon>
        <taxon>Pseudomonadati</taxon>
        <taxon>Bacteroidota</taxon>
        <taxon>Sphingobacteriia</taxon>
        <taxon>Sphingobacteriales</taxon>
        <taxon>Sphingobacteriaceae</taxon>
        <taxon>Sphingobacterium</taxon>
    </lineage>
</organism>
<evidence type="ECO:0000313" key="3">
    <source>
        <dbReference type="Proteomes" id="UP000620550"/>
    </source>
</evidence>
<evidence type="ECO:0000259" key="1">
    <source>
        <dbReference type="Pfam" id="PF06452"/>
    </source>
</evidence>
<dbReference type="CDD" id="cd09620">
    <property type="entry name" value="CBM9_like_3"/>
    <property type="match status" value="1"/>
</dbReference>
<reference evidence="3" key="1">
    <citation type="journal article" date="2019" name="Int. J. Syst. Evol. Microbiol.">
        <title>The Global Catalogue of Microorganisms (GCM) 10K type strain sequencing project: providing services to taxonomists for standard genome sequencing and annotation.</title>
        <authorList>
            <consortium name="The Broad Institute Genomics Platform"/>
            <consortium name="The Broad Institute Genome Sequencing Center for Infectious Disease"/>
            <person name="Wu L."/>
            <person name="Ma J."/>
        </authorList>
    </citation>
    <scope>NUCLEOTIDE SEQUENCE [LARGE SCALE GENOMIC DNA]</scope>
    <source>
        <strain evidence="3">CGMCC 1.12966</strain>
    </source>
</reference>
<feature type="domain" description="Carbohydrate-binding" evidence="1">
    <location>
        <begin position="19"/>
        <end position="170"/>
    </location>
</feature>
<proteinExistence type="predicted"/>
<keyword evidence="3" id="KW-1185">Reference proteome</keyword>
<evidence type="ECO:0000313" key="2">
    <source>
        <dbReference type="EMBL" id="GHE44086.1"/>
    </source>
</evidence>
<name>A0ABQ3HXD1_9SPHI</name>
<sequence>MQSTPSVYAAKKISSQINVDGKADEEAWQQAPWSDDFVDIEGASKKKPALNSKVKMLWDDQHLYIYAQLEEPHVWGDIRKRDAIIYHNNDFEVFLKPFDNQPLYYEIEVNALNTVMDLMMPKAYRLGGDAVMHWDVKGLQSAVHVAGSINNANDTDMFWAVEMAIPFHSLTTFARKMPPKVGSYWRINFSRVQWQHEVQDNVYQRRKDGGKFLDEENWVWSPIGVINMHHPERWGFIKFVESTTPNPAVPPDFRLEQAAWNIFYLQQVYHRKNKQFATTIAGLPGYESLLLPAMNTWSHTFLLNEAKSFYKLTLTDPMTEITVSLDSEGNYHTVHE</sequence>
<dbReference type="EMBL" id="BNAF01000011">
    <property type="protein sequence ID" value="GHE44086.1"/>
    <property type="molecule type" value="Genomic_DNA"/>
</dbReference>
<dbReference type="PANTHER" id="PTHR35532">
    <property type="entry name" value="SIMILAR TO POLYHYDROXYALKANOATE DEPOLYMERASE"/>
    <property type="match status" value="1"/>
</dbReference>
<protein>
    <recommendedName>
        <fullName evidence="1">Carbohydrate-binding domain-containing protein</fullName>
    </recommendedName>
</protein>
<dbReference type="Pfam" id="PF06452">
    <property type="entry name" value="CBM9_1"/>
    <property type="match status" value="1"/>
</dbReference>
<comment type="caution">
    <text evidence="2">The sequence shown here is derived from an EMBL/GenBank/DDBJ whole genome shotgun (WGS) entry which is preliminary data.</text>
</comment>